<dbReference type="AlphaFoldDB" id="G2SZZ8"/>
<comment type="similarity">
    <text evidence="1 5">Belongs to the peptidase S41A family.</text>
</comment>
<dbReference type="InterPro" id="IPR001478">
    <property type="entry name" value="PDZ"/>
</dbReference>
<dbReference type="Pfam" id="PF03572">
    <property type="entry name" value="Peptidase_S41"/>
    <property type="match status" value="1"/>
</dbReference>
<evidence type="ECO:0000256" key="4">
    <source>
        <dbReference type="ARBA" id="ARBA00022825"/>
    </source>
</evidence>
<keyword evidence="3 5" id="KW-0378">Hydrolase</keyword>
<evidence type="ECO:0000256" key="6">
    <source>
        <dbReference type="SAM" id="MobiDB-lite"/>
    </source>
</evidence>
<gene>
    <name evidence="9" type="ordered locus">RHOM_02600</name>
</gene>
<dbReference type="GO" id="GO:0004175">
    <property type="term" value="F:endopeptidase activity"/>
    <property type="evidence" value="ECO:0007669"/>
    <property type="project" value="TreeGrafter"/>
</dbReference>
<evidence type="ECO:0000259" key="8">
    <source>
        <dbReference type="PROSITE" id="PS50106"/>
    </source>
</evidence>
<keyword evidence="2 5" id="KW-0645">Protease</keyword>
<dbReference type="GO" id="GO:0006508">
    <property type="term" value="P:proteolysis"/>
    <property type="evidence" value="ECO:0007669"/>
    <property type="project" value="UniProtKB-KW"/>
</dbReference>
<evidence type="ECO:0000256" key="5">
    <source>
        <dbReference type="RuleBase" id="RU004404"/>
    </source>
</evidence>
<dbReference type="PANTHER" id="PTHR32060:SF30">
    <property type="entry name" value="CARBOXY-TERMINAL PROCESSING PROTEASE CTPA"/>
    <property type="match status" value="1"/>
</dbReference>
<keyword evidence="7" id="KW-0812">Transmembrane</keyword>
<evidence type="ECO:0000256" key="2">
    <source>
        <dbReference type="ARBA" id="ARBA00022670"/>
    </source>
</evidence>
<keyword evidence="4 5" id="KW-0720">Serine protease</keyword>
<dbReference type="NCBIfam" id="TIGR00225">
    <property type="entry name" value="prc"/>
    <property type="match status" value="1"/>
</dbReference>
<feature type="region of interest" description="Disordered" evidence="6">
    <location>
        <begin position="1"/>
        <end position="30"/>
    </location>
</feature>
<dbReference type="GO" id="GO:0030288">
    <property type="term" value="C:outer membrane-bounded periplasmic space"/>
    <property type="evidence" value="ECO:0007669"/>
    <property type="project" value="TreeGrafter"/>
</dbReference>
<keyword evidence="10" id="KW-1185">Reference proteome</keyword>
<dbReference type="InterPro" id="IPR041489">
    <property type="entry name" value="PDZ_6"/>
</dbReference>
<accession>G2SZZ8</accession>
<dbReference type="InterPro" id="IPR005151">
    <property type="entry name" value="Tail-specific_protease"/>
</dbReference>
<organism evidence="9 10">
    <name type="scientific">Roseburia hominis (strain DSM 16839 / JCM 17582 / NCIMB 14029 / A2-183)</name>
    <dbReference type="NCBI Taxonomy" id="585394"/>
    <lineage>
        <taxon>Bacteria</taxon>
        <taxon>Bacillati</taxon>
        <taxon>Bacillota</taxon>
        <taxon>Clostridia</taxon>
        <taxon>Lachnospirales</taxon>
        <taxon>Lachnospiraceae</taxon>
        <taxon>Roseburia</taxon>
    </lineage>
</organism>
<dbReference type="KEGG" id="rho:RHOM_02600"/>
<dbReference type="EMBL" id="CP003040">
    <property type="protein sequence ID" value="AEN95642.1"/>
    <property type="molecule type" value="Genomic_DNA"/>
</dbReference>
<reference evidence="9 10" key="1">
    <citation type="journal article" date="2015" name="Genome Announc.">
        <title>Complete genome sequence of the human gut symbiont Roseburia hominis.</title>
        <authorList>
            <person name="Travis A.J."/>
            <person name="Kelly D."/>
            <person name="Flint H.J."/>
            <person name="Aminov R.I."/>
        </authorList>
    </citation>
    <scope>NUCLEOTIDE SEQUENCE [LARGE SCALE GENOMIC DNA]</scope>
    <source>
        <strain evidence="10">DSM 16839 / JCM 17582 / NCIMB 14029 / A2-183</strain>
    </source>
</reference>
<dbReference type="SUPFAM" id="SSF50156">
    <property type="entry name" value="PDZ domain-like"/>
    <property type="match status" value="1"/>
</dbReference>
<keyword evidence="7" id="KW-0472">Membrane</keyword>
<feature type="domain" description="PDZ" evidence="8">
    <location>
        <begin position="136"/>
        <end position="202"/>
    </location>
</feature>
<dbReference type="SUPFAM" id="SSF52096">
    <property type="entry name" value="ClpP/crotonase"/>
    <property type="match status" value="1"/>
</dbReference>
<dbReference type="Gene3D" id="3.90.226.10">
    <property type="entry name" value="2-enoyl-CoA Hydratase, Chain A, domain 1"/>
    <property type="match status" value="1"/>
</dbReference>
<evidence type="ECO:0000313" key="9">
    <source>
        <dbReference type="EMBL" id="AEN95642.1"/>
    </source>
</evidence>
<dbReference type="Gene3D" id="3.30.750.44">
    <property type="match status" value="1"/>
</dbReference>
<dbReference type="CDD" id="cd07560">
    <property type="entry name" value="Peptidase_S41_CPP"/>
    <property type="match status" value="1"/>
</dbReference>
<dbReference type="InterPro" id="IPR055210">
    <property type="entry name" value="CtpA/B_N"/>
</dbReference>
<evidence type="ECO:0000256" key="1">
    <source>
        <dbReference type="ARBA" id="ARBA00009179"/>
    </source>
</evidence>
<proteinExistence type="inferred from homology"/>
<dbReference type="SMART" id="SM00245">
    <property type="entry name" value="TSPc"/>
    <property type="match status" value="1"/>
</dbReference>
<dbReference type="GO" id="GO:0007165">
    <property type="term" value="P:signal transduction"/>
    <property type="evidence" value="ECO:0007669"/>
    <property type="project" value="TreeGrafter"/>
</dbReference>
<dbReference type="PANTHER" id="PTHR32060">
    <property type="entry name" value="TAIL-SPECIFIC PROTEASE"/>
    <property type="match status" value="1"/>
</dbReference>
<dbReference type="InterPro" id="IPR029045">
    <property type="entry name" value="ClpP/crotonase-like_dom_sf"/>
</dbReference>
<feature type="compositionally biased region" description="Polar residues" evidence="6">
    <location>
        <begin position="7"/>
        <end position="18"/>
    </location>
</feature>
<dbReference type="SMART" id="SM00228">
    <property type="entry name" value="PDZ"/>
    <property type="match status" value="1"/>
</dbReference>
<dbReference type="eggNOG" id="COG0793">
    <property type="taxonomic scope" value="Bacteria"/>
</dbReference>
<sequence>MDEQRENMQNGMIENETTGEQKPDGGKERRRRGMGAGILLGICGTLVVGALGIYLTCRFTGSQILITNAAADTDGTTLLDAKTTAKINELSAYVDLYYYEDTDVQDLKDGLYAGLLEGLDDRYSVYYTADEYAQTQVSMTGQYYGIGAGLAQDKDTMQVTITKVYEGTPSESAGLRNEDVILSVDGTEADTMDVTDLVKLIRGEAGTTVHLEIYRPSTGENLSFDVERADVTLPSVSSQMLNDTIGYIRIESFEKDTANQFEKALAELEGEGLTSLVVDLRYNGGGLVDSVVQILDDILPEGLIVYTEDKNGHREEYRSSGDTHFDYPMAVLINQDSASASEIFAGAIKDYNYGTLIGTTTFGKGIVQSLFPLEDGDAIKLTTAKYFTPNGNYIHGVGIDPDIELEYEYLDPDGEQYEIQYDNQVQKAIEVLSEKTQND</sequence>
<evidence type="ECO:0000256" key="3">
    <source>
        <dbReference type="ARBA" id="ARBA00022801"/>
    </source>
</evidence>
<dbReference type="CDD" id="cd06782">
    <property type="entry name" value="cpPDZ_CPP-like"/>
    <property type="match status" value="1"/>
</dbReference>
<dbReference type="Gene3D" id="2.30.42.10">
    <property type="match status" value="1"/>
</dbReference>
<evidence type="ECO:0000256" key="7">
    <source>
        <dbReference type="SAM" id="Phobius"/>
    </source>
</evidence>
<keyword evidence="7" id="KW-1133">Transmembrane helix</keyword>
<dbReference type="InterPro" id="IPR036034">
    <property type="entry name" value="PDZ_sf"/>
</dbReference>
<dbReference type="Pfam" id="PF22694">
    <property type="entry name" value="CtpB_N-like"/>
    <property type="match status" value="1"/>
</dbReference>
<dbReference type="Proteomes" id="UP000008178">
    <property type="component" value="Chromosome"/>
</dbReference>
<name>G2SZZ8_ROSHA</name>
<dbReference type="RefSeq" id="WP_014078687.1">
    <property type="nucleotide sequence ID" value="NC_015977.1"/>
</dbReference>
<dbReference type="HOGENOM" id="CLU_017295_3_2_9"/>
<dbReference type="InterPro" id="IPR004447">
    <property type="entry name" value="Peptidase_S41A"/>
</dbReference>
<dbReference type="GO" id="GO:0008236">
    <property type="term" value="F:serine-type peptidase activity"/>
    <property type="evidence" value="ECO:0007669"/>
    <property type="project" value="UniProtKB-KW"/>
</dbReference>
<evidence type="ECO:0000313" key="10">
    <source>
        <dbReference type="Proteomes" id="UP000008178"/>
    </source>
</evidence>
<feature type="transmembrane region" description="Helical" evidence="7">
    <location>
        <begin position="36"/>
        <end position="55"/>
    </location>
</feature>
<protein>
    <submittedName>
        <fullName evidence="9">Carboxyl-terminal protease</fullName>
    </submittedName>
</protein>
<dbReference type="MEROPS" id="S41.004"/>
<dbReference type="GeneID" id="93722377"/>
<dbReference type="Pfam" id="PF17820">
    <property type="entry name" value="PDZ_6"/>
    <property type="match status" value="1"/>
</dbReference>
<dbReference type="STRING" id="585394.RHOM_02600"/>
<dbReference type="PROSITE" id="PS50106">
    <property type="entry name" value="PDZ"/>
    <property type="match status" value="1"/>
</dbReference>